<organism evidence="7 8">
    <name type="scientific">Emiliania huxleyi (strain CCMP1516)</name>
    <dbReference type="NCBI Taxonomy" id="280463"/>
    <lineage>
        <taxon>Eukaryota</taxon>
        <taxon>Haptista</taxon>
        <taxon>Haptophyta</taxon>
        <taxon>Prymnesiophyceae</taxon>
        <taxon>Isochrysidales</taxon>
        <taxon>Noelaerhabdaceae</taxon>
        <taxon>Emiliania</taxon>
    </lineage>
</organism>
<dbReference type="PaxDb" id="2903-EOD13672"/>
<dbReference type="PANTHER" id="PTHR12341">
    <property type="entry name" value="5'-&gt;3' EXORIBONUCLEASE"/>
    <property type="match status" value="1"/>
</dbReference>
<dbReference type="GeneID" id="17259823"/>
<dbReference type="SMART" id="SM00547">
    <property type="entry name" value="ZnF_RBZ"/>
    <property type="match status" value="1"/>
</dbReference>
<dbReference type="GO" id="GO:0000956">
    <property type="term" value="P:nuclear-transcribed mRNA catabolic process"/>
    <property type="evidence" value="ECO:0007669"/>
    <property type="project" value="TreeGrafter"/>
</dbReference>
<evidence type="ECO:0000256" key="3">
    <source>
        <dbReference type="ARBA" id="ARBA00022833"/>
    </source>
</evidence>
<keyword evidence="1" id="KW-0479">Metal-binding</keyword>
<evidence type="ECO:0000313" key="8">
    <source>
        <dbReference type="Proteomes" id="UP000013827"/>
    </source>
</evidence>
<dbReference type="Gene3D" id="2.30.30.380">
    <property type="entry name" value="Zn-finger domain of Sec23/24"/>
    <property type="match status" value="1"/>
</dbReference>
<dbReference type="AlphaFoldDB" id="A0A0D3IQY7"/>
<dbReference type="GO" id="GO:0004534">
    <property type="term" value="F:5'-3' RNA exonuclease activity"/>
    <property type="evidence" value="ECO:0007669"/>
    <property type="project" value="TreeGrafter"/>
</dbReference>
<dbReference type="EnsemblProtists" id="EOD13672">
    <property type="protein sequence ID" value="EOD13672"/>
    <property type="gene ID" value="EMIHUDRAFT_256782"/>
</dbReference>
<dbReference type="GO" id="GO:0008270">
    <property type="term" value="F:zinc ion binding"/>
    <property type="evidence" value="ECO:0007669"/>
    <property type="project" value="UniProtKB-KW"/>
</dbReference>
<dbReference type="Pfam" id="PF03159">
    <property type="entry name" value="XRN_N"/>
    <property type="match status" value="1"/>
</dbReference>
<dbReference type="InterPro" id="IPR036443">
    <property type="entry name" value="Znf_RanBP2_sf"/>
</dbReference>
<evidence type="ECO:0000259" key="6">
    <source>
        <dbReference type="PROSITE" id="PS50199"/>
    </source>
</evidence>
<evidence type="ECO:0000256" key="2">
    <source>
        <dbReference type="ARBA" id="ARBA00022771"/>
    </source>
</evidence>
<dbReference type="PROSITE" id="PS50199">
    <property type="entry name" value="ZF_RANBP2_2"/>
    <property type="match status" value="1"/>
</dbReference>
<accession>A0A0D3IQY7</accession>
<dbReference type="Proteomes" id="UP000013827">
    <property type="component" value="Unassembled WGS sequence"/>
</dbReference>
<dbReference type="HOGENOM" id="CLU_1463846_0_0_1"/>
<dbReference type="KEGG" id="ehx:EMIHUDRAFT_256782"/>
<comment type="similarity">
    <text evidence="4">Belongs to the 5'-3' exonuclease family.</text>
</comment>
<evidence type="ECO:0000256" key="1">
    <source>
        <dbReference type="ARBA" id="ARBA00022723"/>
    </source>
</evidence>
<evidence type="ECO:0000256" key="4">
    <source>
        <dbReference type="ARBA" id="ARBA00038299"/>
    </source>
</evidence>
<dbReference type="Pfam" id="PF00641">
    <property type="entry name" value="Zn_ribbon_RanBP"/>
    <property type="match status" value="1"/>
</dbReference>
<reference evidence="8" key="1">
    <citation type="journal article" date="2013" name="Nature">
        <title>Pan genome of the phytoplankton Emiliania underpins its global distribution.</title>
        <authorList>
            <person name="Read B.A."/>
            <person name="Kegel J."/>
            <person name="Klute M.J."/>
            <person name="Kuo A."/>
            <person name="Lefebvre S.C."/>
            <person name="Maumus F."/>
            <person name="Mayer C."/>
            <person name="Miller J."/>
            <person name="Monier A."/>
            <person name="Salamov A."/>
            <person name="Young J."/>
            <person name="Aguilar M."/>
            <person name="Claverie J.M."/>
            <person name="Frickenhaus S."/>
            <person name="Gonzalez K."/>
            <person name="Herman E.K."/>
            <person name="Lin Y.C."/>
            <person name="Napier J."/>
            <person name="Ogata H."/>
            <person name="Sarno A.F."/>
            <person name="Shmutz J."/>
            <person name="Schroeder D."/>
            <person name="de Vargas C."/>
            <person name="Verret F."/>
            <person name="von Dassow P."/>
            <person name="Valentin K."/>
            <person name="Van de Peer Y."/>
            <person name="Wheeler G."/>
            <person name="Dacks J.B."/>
            <person name="Delwiche C.F."/>
            <person name="Dyhrman S.T."/>
            <person name="Glockner G."/>
            <person name="John U."/>
            <person name="Richards T."/>
            <person name="Worden A.Z."/>
            <person name="Zhang X."/>
            <person name="Grigoriev I.V."/>
            <person name="Allen A.E."/>
            <person name="Bidle K."/>
            <person name="Borodovsky M."/>
            <person name="Bowler C."/>
            <person name="Brownlee C."/>
            <person name="Cock J.M."/>
            <person name="Elias M."/>
            <person name="Gladyshev V.N."/>
            <person name="Groth M."/>
            <person name="Guda C."/>
            <person name="Hadaegh A."/>
            <person name="Iglesias-Rodriguez M.D."/>
            <person name="Jenkins J."/>
            <person name="Jones B.M."/>
            <person name="Lawson T."/>
            <person name="Leese F."/>
            <person name="Lindquist E."/>
            <person name="Lobanov A."/>
            <person name="Lomsadze A."/>
            <person name="Malik S.B."/>
            <person name="Marsh M.E."/>
            <person name="Mackinder L."/>
            <person name="Mock T."/>
            <person name="Mueller-Roeber B."/>
            <person name="Pagarete A."/>
            <person name="Parker M."/>
            <person name="Probert I."/>
            <person name="Quesneville H."/>
            <person name="Raines C."/>
            <person name="Rensing S.A."/>
            <person name="Riano-Pachon D.M."/>
            <person name="Richier S."/>
            <person name="Rokitta S."/>
            <person name="Shiraiwa Y."/>
            <person name="Soanes D.M."/>
            <person name="van der Giezen M."/>
            <person name="Wahlund T.M."/>
            <person name="Williams B."/>
            <person name="Wilson W."/>
            <person name="Wolfe G."/>
            <person name="Wurch L.L."/>
        </authorList>
    </citation>
    <scope>NUCLEOTIDE SEQUENCE</scope>
</reference>
<reference evidence="7" key="2">
    <citation type="submission" date="2024-10" db="UniProtKB">
        <authorList>
            <consortium name="EnsemblProtists"/>
        </authorList>
    </citation>
    <scope>IDENTIFICATION</scope>
</reference>
<keyword evidence="8" id="KW-1185">Reference proteome</keyword>
<name>A0A0D3IQY7_EMIH1</name>
<proteinExistence type="inferred from homology"/>
<evidence type="ECO:0000313" key="7">
    <source>
        <dbReference type="EnsemblProtists" id="EOD13672"/>
    </source>
</evidence>
<dbReference type="STRING" id="2903.R1BVA3"/>
<keyword evidence="3" id="KW-0862">Zinc</keyword>
<protein>
    <recommendedName>
        <fullName evidence="6">RanBP2-type domain-containing protein</fullName>
    </recommendedName>
</protein>
<sequence>MGVPGLFSWVRRQFPEAIIPEEVWSKSSPAPVSSLFVDLNHILHACTHPEYPYEEPSSREAMLEAILLYIEALLALVQPTDLLFIAVDGPPPRAKMNQQRSRRFLAAMEAADRKRMQEQARTALASLLVPPAEPKARTATAVRAELSRGAAAASVWSCPACTLVNPAARASCDACGGARPAPAGQ</sequence>
<dbReference type="InterPro" id="IPR027073">
    <property type="entry name" value="5_3_exoribonuclease"/>
</dbReference>
<dbReference type="InterPro" id="IPR001876">
    <property type="entry name" value="Znf_RanBP2"/>
</dbReference>
<evidence type="ECO:0000256" key="5">
    <source>
        <dbReference type="PROSITE-ProRule" id="PRU00322"/>
    </source>
</evidence>
<dbReference type="Gene3D" id="3.40.50.12390">
    <property type="match status" value="1"/>
</dbReference>
<dbReference type="GO" id="GO:0003723">
    <property type="term" value="F:RNA binding"/>
    <property type="evidence" value="ECO:0007669"/>
    <property type="project" value="TreeGrafter"/>
</dbReference>
<dbReference type="GO" id="GO:0005634">
    <property type="term" value="C:nucleus"/>
    <property type="evidence" value="ECO:0007669"/>
    <property type="project" value="TreeGrafter"/>
</dbReference>
<dbReference type="RefSeq" id="XP_005766101.1">
    <property type="nucleotide sequence ID" value="XM_005766044.1"/>
</dbReference>
<dbReference type="SUPFAM" id="SSF90209">
    <property type="entry name" value="Ran binding protein zinc finger-like"/>
    <property type="match status" value="1"/>
</dbReference>
<feature type="domain" description="RanBP2-type" evidence="6">
    <location>
        <begin position="152"/>
        <end position="181"/>
    </location>
</feature>
<dbReference type="PROSITE" id="PS01358">
    <property type="entry name" value="ZF_RANBP2_1"/>
    <property type="match status" value="1"/>
</dbReference>
<dbReference type="eggNOG" id="KOG2044">
    <property type="taxonomic scope" value="Eukaryota"/>
</dbReference>
<dbReference type="PANTHER" id="PTHR12341:SF7">
    <property type="entry name" value="5'-3' EXORIBONUCLEASE 1"/>
    <property type="match status" value="1"/>
</dbReference>
<keyword evidence="2 5" id="KW-0863">Zinc-finger</keyword>
<dbReference type="InterPro" id="IPR004859">
    <property type="entry name" value="Xrn1_N"/>
</dbReference>